<gene>
    <name evidence="1" type="ORF">BCY91_09885</name>
</gene>
<dbReference type="Pfam" id="PF16248">
    <property type="entry name" value="DUF4905"/>
    <property type="match status" value="1"/>
</dbReference>
<dbReference type="InterPro" id="IPR032595">
    <property type="entry name" value="DUF4905"/>
</dbReference>
<evidence type="ECO:0000313" key="2">
    <source>
        <dbReference type="Proteomes" id="UP000283433"/>
    </source>
</evidence>
<accession>A0A419S3I0</accession>
<dbReference type="RefSeq" id="WP_120182766.1">
    <property type="nucleotide sequence ID" value="NZ_MBTA01000027.1"/>
</dbReference>
<dbReference type="EMBL" id="MBTA01000027">
    <property type="protein sequence ID" value="RKD13855.1"/>
    <property type="molecule type" value="Genomic_DNA"/>
</dbReference>
<organism evidence="1 2">
    <name type="scientific">Pelobium manganitolerans</name>
    <dbReference type="NCBI Taxonomy" id="1842495"/>
    <lineage>
        <taxon>Bacteria</taxon>
        <taxon>Pseudomonadati</taxon>
        <taxon>Bacteroidota</taxon>
        <taxon>Sphingobacteriia</taxon>
        <taxon>Sphingobacteriales</taxon>
        <taxon>Sphingobacteriaceae</taxon>
        <taxon>Pelobium</taxon>
    </lineage>
</organism>
<dbReference type="Proteomes" id="UP000283433">
    <property type="component" value="Unassembled WGS sequence"/>
</dbReference>
<evidence type="ECO:0008006" key="3">
    <source>
        <dbReference type="Google" id="ProtNLM"/>
    </source>
</evidence>
<sequence>MIANKDSLKLAYSLKVEGIIWKIILDEAQDIMVWECRKADKSITFYAYDFINKQLLLDAYAFPPDWQLNIHTVHQGILYFTGLESEFSPVQKGIVAMDLSTKATVWQNFSVGLQAFTNEGIIAYDARLLPRKFVLLNAQTGVLLQNIETKDINNFTYLGNDILLPKMLQGSAILDTRYVLNYHNLTITSFFEPNNNAYKQLIEVQKNGQLLLQEIMNSEIQKLSFDTFFVWHNRLVYLKNKSEIVTYFV</sequence>
<evidence type="ECO:0000313" key="1">
    <source>
        <dbReference type="EMBL" id="RKD13855.1"/>
    </source>
</evidence>
<protein>
    <recommendedName>
        <fullName evidence="3">DUF4905 domain-containing protein</fullName>
    </recommendedName>
</protein>
<name>A0A419S3I0_9SPHI</name>
<comment type="caution">
    <text evidence="1">The sequence shown here is derived from an EMBL/GenBank/DDBJ whole genome shotgun (WGS) entry which is preliminary data.</text>
</comment>
<dbReference type="AlphaFoldDB" id="A0A419S3I0"/>
<dbReference type="OrthoDB" id="597091at2"/>
<reference evidence="1 2" key="1">
    <citation type="submission" date="2016-07" db="EMBL/GenBank/DDBJ databases">
        <title>Genome of Pelobium manganitolerans.</title>
        <authorList>
            <person name="Wu S."/>
            <person name="Wang G."/>
        </authorList>
    </citation>
    <scope>NUCLEOTIDE SEQUENCE [LARGE SCALE GENOMIC DNA]</scope>
    <source>
        <strain evidence="1 2">YS-25</strain>
    </source>
</reference>
<keyword evidence="2" id="KW-1185">Reference proteome</keyword>
<proteinExistence type="predicted"/>